<keyword evidence="4" id="KW-1185">Reference proteome</keyword>
<sequence>MKIEIDNGLRFSLDEKDYTASIINSPEVTGDVIVPRLVEHQGKQFIIKSIGVKAFSENRIKSLSFPEDSEVESIKGYAFLKAHIRKIQFPASLKNLDDFWCQNVYDLISIEVSPKNKFFLFIDNSYLVGKSQENSDVYDILYYARYDIKNAIIPPQIKRLKTNSFRSHNLFSISFPENSKLKVIEDFAFSGSTIRKLSIPAELTEIDGKNFDSVDKLIDISVSTKNNLFYYSDNQYLLKKSQPESINYDILVFCRRDITKAVIPSYIKEISGNAFNCCTKLTNLSFEPNSSLTTISYSAFCFCYGLKMIVFPESIQKVGNNAFSFIGSLKFVRFLGKSVVIGRSCFSSCRSLSAISFPHANQIIFSDKSFSDVPDEMVIRVSSKANLLGTGIDDCMKYIKYYEDNKRENEEDDADNDGSTIDAIERSTPPLLQRDEQDQQEEIFGDFVEVDDESSYEDDDDNDYLAHKTDTNMQVGNDNKNDLNNNEKEDNINGNIDERDTLNNNNEECTFEEEEEEDTLNNNNKEEDTLNNNENTLNNNNKEEDTLNNNENTLNNNNKEEDTLNNNENTLNNNNKEEDTLNNNENTLNNNNEECTFEEEEEDTLNNNNKEEEDTLNNNNNNNKEEEDTLNNNNNNKEEDTLNNNNNKEEDTLNNNENTLNNNNEECTFEEEEEDTLNNNKEEDTLNNNENTLYNEEEDILNNNENTLNNDKKEDTLYNEEANTLNNNENTLNNNENTLNNNENTLNNNEEEGTLDNKDEDKLTRDDNEKESKPEENENDLKDDRTHEYEVDNIKTENNEGNDRDPYSNSDASLFIQERSVNLSADLSSDHHDSDELINNLIASRDAEKLMEYLHHHCDNEKISEIFDRFYYESPDFYNDLCRAGITLNNAVSHHKYAIHLIFKENNFSIAKHHLLKAIQLGYNKSYFSLASLYHKCFHEDQSAASIAIEGSQKGDNYSKGLLGHFISRGIGIKKDYRKGIQIMLESGADDYYQRYATEIGLYFIILGDEKKVKSKPFEGNQEELFNENLFEYKEAFKWFEVAFQMIVSKTTVNNLGICFLKGIGVPKNIEKAKEIFEIGIQNNDPNSMYHMGFILENTNSEQSFKFYKEAAYKGHHHAQYHYACLMNDKDHEESAKFFKLAGDHLKPNSQGLFDENLPNEFFLKEDEINENKEPQPAVSMKYSNENDSEITQKLPPQNSIVSIEYAIQLFNQKHFEEAFNYFSLISEINNPAAMYFVGVMLFNGLGCEKNREKSYDILKKLSNDGIDKATEFIKKHF</sequence>
<name>A0ABR2HUY3_9EUKA</name>
<dbReference type="InterPro" id="IPR050767">
    <property type="entry name" value="Sel1_AlgK"/>
</dbReference>
<comment type="caution">
    <text evidence="3">The sequence shown here is derived from an EMBL/GenBank/DDBJ whole genome shotgun (WGS) entry which is preliminary data.</text>
</comment>
<organism evidence="3 4">
    <name type="scientific">Tritrichomonas musculus</name>
    <dbReference type="NCBI Taxonomy" id="1915356"/>
    <lineage>
        <taxon>Eukaryota</taxon>
        <taxon>Metamonada</taxon>
        <taxon>Parabasalia</taxon>
        <taxon>Tritrichomonadida</taxon>
        <taxon>Tritrichomonadidae</taxon>
        <taxon>Tritrichomonas</taxon>
    </lineage>
</organism>
<dbReference type="InterPro" id="IPR006597">
    <property type="entry name" value="Sel1-like"/>
</dbReference>
<dbReference type="PANTHER" id="PTHR11102:SF160">
    <property type="entry name" value="ERAD-ASSOCIATED E3 UBIQUITIN-PROTEIN LIGASE COMPONENT HRD3"/>
    <property type="match status" value="1"/>
</dbReference>
<feature type="region of interest" description="Disordered" evidence="2">
    <location>
        <begin position="724"/>
        <end position="810"/>
    </location>
</feature>
<gene>
    <name evidence="3" type="ORF">M9Y10_017910</name>
</gene>
<dbReference type="Pfam" id="PF08238">
    <property type="entry name" value="Sel1"/>
    <property type="match status" value="4"/>
</dbReference>
<feature type="compositionally biased region" description="Acidic residues" evidence="2">
    <location>
        <begin position="595"/>
        <end position="604"/>
    </location>
</feature>
<feature type="compositionally biased region" description="Low complexity" evidence="2">
    <location>
        <begin position="547"/>
        <end position="557"/>
    </location>
</feature>
<feature type="compositionally biased region" description="Low complexity" evidence="2">
    <location>
        <begin position="724"/>
        <end position="748"/>
    </location>
</feature>
<feature type="compositionally biased region" description="Acidic residues" evidence="2">
    <location>
        <begin position="509"/>
        <end position="519"/>
    </location>
</feature>
<evidence type="ECO:0000313" key="3">
    <source>
        <dbReference type="EMBL" id="KAK8852916.1"/>
    </source>
</evidence>
<dbReference type="InterPro" id="IPR011990">
    <property type="entry name" value="TPR-like_helical_dom_sf"/>
</dbReference>
<dbReference type="SUPFAM" id="SSF52058">
    <property type="entry name" value="L domain-like"/>
    <property type="match status" value="1"/>
</dbReference>
<evidence type="ECO:0000313" key="4">
    <source>
        <dbReference type="Proteomes" id="UP001470230"/>
    </source>
</evidence>
<feature type="compositionally biased region" description="Acidic residues" evidence="2">
    <location>
        <begin position="438"/>
        <end position="463"/>
    </location>
</feature>
<dbReference type="Pfam" id="PF13306">
    <property type="entry name" value="LRR_5"/>
    <property type="match status" value="3"/>
</dbReference>
<evidence type="ECO:0000256" key="2">
    <source>
        <dbReference type="SAM" id="MobiDB-lite"/>
    </source>
</evidence>
<dbReference type="InterPro" id="IPR032675">
    <property type="entry name" value="LRR_dom_sf"/>
</dbReference>
<dbReference type="EMBL" id="JAPFFF010000023">
    <property type="protein sequence ID" value="KAK8852916.1"/>
    <property type="molecule type" value="Genomic_DNA"/>
</dbReference>
<evidence type="ECO:0008006" key="5">
    <source>
        <dbReference type="Google" id="ProtNLM"/>
    </source>
</evidence>
<dbReference type="Gene3D" id="3.80.10.10">
    <property type="entry name" value="Ribonuclease Inhibitor"/>
    <property type="match status" value="2"/>
</dbReference>
<feature type="compositionally biased region" description="Acidic residues" evidence="2">
    <location>
        <begin position="667"/>
        <end position="676"/>
    </location>
</feature>
<feature type="compositionally biased region" description="Basic and acidic residues" evidence="2">
    <location>
        <begin position="755"/>
        <end position="806"/>
    </location>
</feature>
<accession>A0ABR2HUY3</accession>
<dbReference type="PANTHER" id="PTHR11102">
    <property type="entry name" value="SEL-1-LIKE PROTEIN"/>
    <property type="match status" value="1"/>
</dbReference>
<feature type="compositionally biased region" description="Low complexity" evidence="2">
    <location>
        <begin position="530"/>
        <end position="540"/>
    </location>
</feature>
<dbReference type="Proteomes" id="UP001470230">
    <property type="component" value="Unassembled WGS sequence"/>
</dbReference>
<feature type="compositionally biased region" description="Low complexity" evidence="2">
    <location>
        <begin position="564"/>
        <end position="574"/>
    </location>
</feature>
<proteinExistence type="inferred from homology"/>
<reference evidence="3 4" key="1">
    <citation type="submission" date="2024-04" db="EMBL/GenBank/DDBJ databases">
        <title>Tritrichomonas musculus Genome.</title>
        <authorList>
            <person name="Alves-Ferreira E."/>
            <person name="Grigg M."/>
            <person name="Lorenzi H."/>
            <person name="Galac M."/>
        </authorList>
    </citation>
    <scope>NUCLEOTIDE SEQUENCE [LARGE SCALE GENOMIC DNA]</scope>
    <source>
        <strain evidence="3 4">EAF2021</strain>
    </source>
</reference>
<feature type="compositionally biased region" description="Low complexity" evidence="2">
    <location>
        <begin position="581"/>
        <end position="594"/>
    </location>
</feature>
<protein>
    <recommendedName>
        <fullName evidence="5">Leucine-rich repeat protein</fullName>
    </recommendedName>
</protein>
<dbReference type="SMART" id="SM00671">
    <property type="entry name" value="SEL1"/>
    <property type="match status" value="4"/>
</dbReference>
<evidence type="ECO:0000256" key="1">
    <source>
        <dbReference type="ARBA" id="ARBA00038101"/>
    </source>
</evidence>
<feature type="compositionally biased region" description="Basic and acidic residues" evidence="2">
    <location>
        <begin position="479"/>
        <end position="501"/>
    </location>
</feature>
<comment type="similarity">
    <text evidence="1">Belongs to the sel-1 family.</text>
</comment>
<feature type="region of interest" description="Disordered" evidence="2">
    <location>
        <begin position="407"/>
        <end position="688"/>
    </location>
</feature>
<dbReference type="SUPFAM" id="SSF81901">
    <property type="entry name" value="HCP-like"/>
    <property type="match status" value="3"/>
</dbReference>
<feature type="compositionally biased region" description="Low complexity" evidence="2">
    <location>
        <begin position="653"/>
        <end position="666"/>
    </location>
</feature>
<dbReference type="InterPro" id="IPR026906">
    <property type="entry name" value="LRR_5"/>
</dbReference>
<dbReference type="Gene3D" id="1.25.40.10">
    <property type="entry name" value="Tetratricopeptide repeat domain"/>
    <property type="match status" value="3"/>
</dbReference>